<keyword evidence="5 7" id="KW-0472">Membrane</keyword>
<dbReference type="PANTHER" id="PTHR23503">
    <property type="entry name" value="SOLUTE CARRIER FAMILY 2"/>
    <property type="match status" value="1"/>
</dbReference>
<feature type="transmembrane region" description="Helical" evidence="7">
    <location>
        <begin position="125"/>
        <end position="142"/>
    </location>
</feature>
<dbReference type="Pfam" id="PF00083">
    <property type="entry name" value="Sugar_tr"/>
    <property type="match status" value="1"/>
</dbReference>
<accession>A0A1I8BSL8</accession>
<evidence type="ECO:0000256" key="3">
    <source>
        <dbReference type="ARBA" id="ARBA00022692"/>
    </source>
</evidence>
<evidence type="ECO:0000256" key="5">
    <source>
        <dbReference type="ARBA" id="ARBA00023136"/>
    </source>
</evidence>
<dbReference type="PANTHER" id="PTHR23503:SF8">
    <property type="entry name" value="FACILITATED GLUCOSE TRANSPORTER PROTEIN 1"/>
    <property type="match status" value="1"/>
</dbReference>
<dbReference type="InterPro" id="IPR045263">
    <property type="entry name" value="GLUT"/>
</dbReference>
<proteinExistence type="predicted"/>
<evidence type="ECO:0000256" key="4">
    <source>
        <dbReference type="ARBA" id="ARBA00022989"/>
    </source>
</evidence>
<dbReference type="InterPro" id="IPR020846">
    <property type="entry name" value="MFS_dom"/>
</dbReference>
<feature type="transmembrane region" description="Helical" evidence="7">
    <location>
        <begin position="94"/>
        <end position="113"/>
    </location>
</feature>
<dbReference type="InterPro" id="IPR005828">
    <property type="entry name" value="MFS_sugar_transport-like"/>
</dbReference>
<keyword evidence="9" id="KW-1185">Reference proteome</keyword>
<feature type="domain" description="Major facilitator superfamily (MFS) profile" evidence="8">
    <location>
        <begin position="48"/>
        <end position="165"/>
    </location>
</feature>
<evidence type="ECO:0000259" key="8">
    <source>
        <dbReference type="PROSITE" id="PS50850"/>
    </source>
</evidence>
<keyword evidence="2" id="KW-0813">Transport</keyword>
<dbReference type="InterPro" id="IPR036259">
    <property type="entry name" value="MFS_trans_sf"/>
</dbReference>
<dbReference type="PROSITE" id="PS50850">
    <property type="entry name" value="MFS"/>
    <property type="match status" value="1"/>
</dbReference>
<dbReference type="SUPFAM" id="SSF103473">
    <property type="entry name" value="MFS general substrate transporter"/>
    <property type="match status" value="1"/>
</dbReference>
<evidence type="ECO:0000256" key="1">
    <source>
        <dbReference type="ARBA" id="ARBA00004141"/>
    </source>
</evidence>
<reference evidence="10" key="1">
    <citation type="submission" date="2016-11" db="UniProtKB">
        <authorList>
            <consortium name="WormBaseParasite"/>
        </authorList>
    </citation>
    <scope>IDENTIFICATION</scope>
</reference>
<dbReference type="GO" id="GO:0016020">
    <property type="term" value="C:membrane"/>
    <property type="evidence" value="ECO:0007669"/>
    <property type="project" value="UniProtKB-SubCell"/>
</dbReference>
<dbReference type="WBParaSite" id="MhA1_Contig566.frz3.gene2">
    <property type="protein sequence ID" value="MhA1_Contig566.frz3.gene2"/>
    <property type="gene ID" value="MhA1_Contig566.frz3.gene2"/>
</dbReference>
<evidence type="ECO:0000313" key="9">
    <source>
        <dbReference type="Proteomes" id="UP000095281"/>
    </source>
</evidence>
<feature type="region of interest" description="Disordered" evidence="6">
    <location>
        <begin position="15"/>
        <end position="48"/>
    </location>
</feature>
<evidence type="ECO:0000256" key="6">
    <source>
        <dbReference type="SAM" id="MobiDB-lite"/>
    </source>
</evidence>
<organism evidence="9 10">
    <name type="scientific">Meloidogyne hapla</name>
    <name type="common">Root-knot nematode worm</name>
    <dbReference type="NCBI Taxonomy" id="6305"/>
    <lineage>
        <taxon>Eukaryota</taxon>
        <taxon>Metazoa</taxon>
        <taxon>Ecdysozoa</taxon>
        <taxon>Nematoda</taxon>
        <taxon>Chromadorea</taxon>
        <taxon>Rhabditida</taxon>
        <taxon>Tylenchina</taxon>
        <taxon>Tylenchomorpha</taxon>
        <taxon>Tylenchoidea</taxon>
        <taxon>Meloidogynidae</taxon>
        <taxon>Meloidogyninae</taxon>
        <taxon>Meloidogyne</taxon>
    </lineage>
</organism>
<keyword evidence="4 7" id="KW-1133">Transmembrane helix</keyword>
<dbReference type="GO" id="GO:0015149">
    <property type="term" value="F:hexose transmembrane transporter activity"/>
    <property type="evidence" value="ECO:0007669"/>
    <property type="project" value="TreeGrafter"/>
</dbReference>
<evidence type="ECO:0000313" key="10">
    <source>
        <dbReference type="WBParaSite" id="MhA1_Contig566.frz3.gene2"/>
    </source>
</evidence>
<evidence type="ECO:0000256" key="7">
    <source>
        <dbReference type="SAM" id="Phobius"/>
    </source>
</evidence>
<dbReference type="Proteomes" id="UP000095281">
    <property type="component" value="Unplaced"/>
</dbReference>
<dbReference type="Gene3D" id="1.20.1250.20">
    <property type="entry name" value="MFS general substrate transporter like domains"/>
    <property type="match status" value="1"/>
</dbReference>
<evidence type="ECO:0000256" key="2">
    <source>
        <dbReference type="ARBA" id="ARBA00022448"/>
    </source>
</evidence>
<name>A0A1I8BSL8_MELHA</name>
<protein>
    <submittedName>
        <fullName evidence="10">MFS domain-containing protein</fullName>
    </submittedName>
</protein>
<sequence>MPSYLPFAFSSSVRTARDEEDNTISEVTADTETEKTAELEAETTAELEREQTAVSAVLRDDKTQIEKENEDSTVVSDTHTEQALKAGLMVGFELSITASILLLGGILANALLASITHRFGRKGTLMYNNAFVVIAMTLQQMAKSYDNYIFMIISRFFIGFNSGSL</sequence>
<comment type="subcellular location">
    <subcellularLocation>
        <location evidence="1">Membrane</location>
        <topology evidence="1">Multi-pass membrane protein</topology>
    </subcellularLocation>
</comment>
<dbReference type="AlphaFoldDB" id="A0A1I8BSL8"/>
<keyword evidence="3 7" id="KW-0812">Transmembrane</keyword>